<proteinExistence type="predicted"/>
<gene>
    <name evidence="1" type="primary">ITGA6.3</name>
    <name evidence="1" type="ORF">GBF38_016366</name>
</gene>
<dbReference type="Proteomes" id="UP000805704">
    <property type="component" value="Chromosome 10"/>
</dbReference>
<reference evidence="1" key="1">
    <citation type="submission" date="2020-04" db="EMBL/GenBank/DDBJ databases">
        <title>A chromosome-scale assembly and high-density genetic map of the yellow drum (Nibea albiflora) genome.</title>
        <authorList>
            <person name="Xu D."/>
            <person name="Zhang W."/>
            <person name="Chen R."/>
            <person name="Tan P."/>
            <person name="Wang L."/>
            <person name="Song H."/>
            <person name="Tian L."/>
            <person name="Zhu Q."/>
            <person name="Wang B."/>
        </authorList>
    </citation>
    <scope>NUCLEOTIDE SEQUENCE</scope>
    <source>
        <strain evidence="1">ZJHYS-2018</strain>
    </source>
</reference>
<dbReference type="EMBL" id="CM024798">
    <property type="protein sequence ID" value="KAG8014075.1"/>
    <property type="molecule type" value="Genomic_DNA"/>
</dbReference>
<evidence type="ECO:0000313" key="1">
    <source>
        <dbReference type="EMBL" id="KAG8014075.1"/>
    </source>
</evidence>
<organism evidence="1 2">
    <name type="scientific">Nibea albiflora</name>
    <name type="common">Yellow drum</name>
    <name type="synonym">Corvina albiflora</name>
    <dbReference type="NCBI Taxonomy" id="240163"/>
    <lineage>
        <taxon>Eukaryota</taxon>
        <taxon>Metazoa</taxon>
        <taxon>Chordata</taxon>
        <taxon>Craniata</taxon>
        <taxon>Vertebrata</taxon>
        <taxon>Euteleostomi</taxon>
        <taxon>Actinopterygii</taxon>
        <taxon>Neopterygii</taxon>
        <taxon>Teleostei</taxon>
        <taxon>Neoteleostei</taxon>
        <taxon>Acanthomorphata</taxon>
        <taxon>Eupercaria</taxon>
        <taxon>Sciaenidae</taxon>
        <taxon>Nibea</taxon>
    </lineage>
</organism>
<evidence type="ECO:0000313" key="2">
    <source>
        <dbReference type="Proteomes" id="UP000805704"/>
    </source>
</evidence>
<accession>A0ACB7FHV2</accession>
<keyword evidence="1" id="KW-0401">Integrin</keyword>
<sequence>MEGRITCGLWPVVVFLLGCGRLSAFNLDTENALRKNGDPDSLFGFSLAMHRQLEPVDKRMLLVGAPRAKALRGQKSKVTGGLFNCDMSTTSNACSRVVFDNTEDTTRESKENQWMGVTVNSQGPGGMVVGLSATFDKDYHYLIFGAPGAYNWKGSIVRLEQKNETFIDMGIFDDGPFEVGDESEKNPDLVPVPANSYLGFSLDSGRGVTHLDQLTVVAGAPRANHSGAVVLLKKGDETSHILLQEYTLEGEGLASSFGYDLALLDLNRDGWLDIVVGAPQYFEKEGEIGGAVYVYMNNKGKWDEVKPIRIDGPQDSMFGLAVENLGDINQDGYHDFAVGAPYEDGGAGAVYIYHGSKNDLTFNKAAQVLSGKALGVKNFGYSLAGNMDLDKNSYPDLAVGSLSDSVFVYRARPVINIKKEIKITPKEIDLTTKNCGNTFCLQVEACFTYTAKPMSYTPSLTVAYSLEADAERKKNHLIPRATFSDATEQSYESKGTITLNSKGKEQCIQRKLKIQENIKDKLRGIPIDVSVKIDDAKRKRRQSSASQLSPVLDANEPTTTRSEVNFRKENCGQDNICQSNLQVKYRYMTTKNNGRHPDAPMPLEKGVPLFMFSNQKTIALEVTVTNHKGDDAYEAAVIASFPPSLTYSSFHLPLSVTKVNCIANKNGSMADCEIGNPFEHDTETTFYIILSTTGVFRSTNEMEIDLKLETQAQPSQVYFSGTIINLGRSLTNFANATLNIEWPKEVEQGKVLLYLTKISSTGVDRLECTPANEINRFKKDHSKSHHVEVIVKASLHVDSSTKNTVLEKSETEVKLTVFPERREARYGGVPWWIILLSILFGLLLLALLAFLLWKCGVFGKKNKEDPTEKERLTSNA</sequence>
<keyword evidence="2" id="KW-1185">Reference proteome</keyword>
<name>A0ACB7FHV2_NIBAL</name>
<comment type="caution">
    <text evidence="1">The sequence shown here is derived from an EMBL/GenBank/DDBJ whole genome shotgun (WGS) entry which is preliminary data.</text>
</comment>
<protein>
    <submittedName>
        <fullName evidence="1">Integrin alpha-6</fullName>
    </submittedName>
</protein>